<organism evidence="1 2">
    <name type="scientific">Rhododendron molle</name>
    <name type="common">Chinese azalea</name>
    <name type="synonym">Azalea mollis</name>
    <dbReference type="NCBI Taxonomy" id="49168"/>
    <lineage>
        <taxon>Eukaryota</taxon>
        <taxon>Viridiplantae</taxon>
        <taxon>Streptophyta</taxon>
        <taxon>Embryophyta</taxon>
        <taxon>Tracheophyta</taxon>
        <taxon>Spermatophyta</taxon>
        <taxon>Magnoliopsida</taxon>
        <taxon>eudicotyledons</taxon>
        <taxon>Gunneridae</taxon>
        <taxon>Pentapetalae</taxon>
        <taxon>asterids</taxon>
        <taxon>Ericales</taxon>
        <taxon>Ericaceae</taxon>
        <taxon>Ericoideae</taxon>
        <taxon>Rhodoreae</taxon>
        <taxon>Rhododendron</taxon>
    </lineage>
</organism>
<gene>
    <name evidence="1" type="ORF">RHMOL_Rhmol10G0000500</name>
</gene>
<name>A0ACC0LYA4_RHOML</name>
<evidence type="ECO:0000313" key="2">
    <source>
        <dbReference type="Proteomes" id="UP001062846"/>
    </source>
</evidence>
<reference evidence="1" key="1">
    <citation type="submission" date="2022-02" db="EMBL/GenBank/DDBJ databases">
        <title>Plant Genome Project.</title>
        <authorList>
            <person name="Zhang R.-G."/>
        </authorList>
    </citation>
    <scope>NUCLEOTIDE SEQUENCE</scope>
    <source>
        <strain evidence="1">AT1</strain>
    </source>
</reference>
<accession>A0ACC0LYA4</accession>
<dbReference type="Proteomes" id="UP001062846">
    <property type="component" value="Chromosome 10"/>
</dbReference>
<comment type="caution">
    <text evidence="1">The sequence shown here is derived from an EMBL/GenBank/DDBJ whole genome shotgun (WGS) entry which is preliminary data.</text>
</comment>
<dbReference type="EMBL" id="CM046397">
    <property type="protein sequence ID" value="KAI8533327.1"/>
    <property type="molecule type" value="Genomic_DNA"/>
</dbReference>
<evidence type="ECO:0000313" key="1">
    <source>
        <dbReference type="EMBL" id="KAI8533327.1"/>
    </source>
</evidence>
<keyword evidence="2" id="KW-1185">Reference proteome</keyword>
<proteinExistence type="predicted"/>
<sequence length="1028" mass="114160">MKRLKMAGSFVWMMMMITILGLQLQVEVARAQNQTRPSNGTTPASEVNALNSIYRKWGFLASNQLIITAEPCTGFATDNTSLTVENEDYNPGFKCECNGTVCHITGLKVYALGVGGQIPDELWSLSYLNDLNLAQNYLTGPVSPSIGNLTRMQYMTLGHNSLSGEVPKELGKLTELRILAFSTNNFSGPLPSELGKLTKLELLYFDSSGVRGSIPSTFSALQNLLVMWAQDNELTGSIPDFIGSWSKLIQLRFQGNSLEGPIPSTFSDLTALMDLRISDLANGGSSLVFLKDMKSLNVLILRNNNISGSIPSNIGDYQRLSHLFLGNNKFTGNIPQQKSSSLLYMRSKVDSKSRKIMPKKSKRHRLSSILPVYKKEGNEQDLSYNELSGSFPSWINQTGLQLNLVANNFTIGITNNRWMYSKTRRDRIRNETVREMVGVAPIEEKLRENRLRWFGVLPSGLSCLQRNFPCGRNLPVYNFSVKCGGPETISSNQIIYERDNETLGPATYYVTSTNRWAVSNVGRFGDNNNSKYTSNSSSQFFAKTSDAELFQTARISPASLRYYGLGLVNGNYTVRLQFAEITILNPKGWESLGRRVFDIYIQGNRVWKDFNIKKEASGASFQAVQKDFPAQVLENYLEIHLFWAGKGTCCIPTAGTYGPSISAISVTRELLGIDARPYTFSYAKLKAATSDFNPANKLGEGGFGPVFKGTLNDGRVIAVKQLSVASHQGKRQFVAEIATISAVQQRNLVKLYGCCIEGEKRLLVYEYLENKSLDQALFAGKTSLYLDWPTRFDICLGVARGLAYLHEESRLRIVHRDVKASNILLDSNLNPKISDFGLAKLYDDKKTHISTRVAGTIGYLAPEYAMRGHLTEKADVFGFGVVALEVVSGRPNSDTSLEEEKIYLLEWAWHLHQNNNEVELVDANLSEFNEEEVKRLIGVALLCTQSSPQARPSMSRAVAMLLADIEVSAVTSQPGYLISDWKFNDTTSFMSADTQTTKTDHSHYSSSSSTSVTAGRDSKPMLQEIIGE</sequence>
<protein>
    <submittedName>
        <fullName evidence="1">Uncharacterized protein</fullName>
    </submittedName>
</protein>